<evidence type="ECO:0000313" key="3">
    <source>
        <dbReference type="EMBL" id="SEL17931.1"/>
    </source>
</evidence>
<feature type="compositionally biased region" description="Basic and acidic residues" evidence="2">
    <location>
        <begin position="117"/>
        <end position="142"/>
    </location>
</feature>
<sequence length="152" mass="17143">MHEFSLTKDIEEMDEGELRSTLDEFMEKHAENVQAFDDLEDEVAEYSEKVEALEGDLETAQTYFAEKASDYTHLDTEVIVERFSLAETIELAGEAEDAEAEFSVEDEGDEDDEDEAESKFSERPEKGRVPSDGDKTAFSKQAEDDVARLLGL</sequence>
<feature type="compositionally biased region" description="Acidic residues" evidence="2">
    <location>
        <begin position="93"/>
        <end position="116"/>
    </location>
</feature>
<protein>
    <submittedName>
        <fullName evidence="3">Uncharacterized protein</fullName>
    </submittedName>
</protein>
<keyword evidence="1" id="KW-0175">Coiled coil</keyword>
<proteinExistence type="predicted"/>
<name>A0A1H7N3N0_HALLR</name>
<evidence type="ECO:0000313" key="4">
    <source>
        <dbReference type="Proteomes" id="UP000183894"/>
    </source>
</evidence>
<gene>
    <name evidence="3" type="ORF">SAMN04488691_103178</name>
</gene>
<dbReference type="OrthoDB" id="308478at2157"/>
<evidence type="ECO:0000256" key="2">
    <source>
        <dbReference type="SAM" id="MobiDB-lite"/>
    </source>
</evidence>
<feature type="coiled-coil region" evidence="1">
    <location>
        <begin position="36"/>
        <end position="63"/>
    </location>
</feature>
<dbReference type="EMBL" id="FOAD01000003">
    <property type="protein sequence ID" value="SEL17931.1"/>
    <property type="molecule type" value="Genomic_DNA"/>
</dbReference>
<reference evidence="3 4" key="1">
    <citation type="submission" date="2016-10" db="EMBL/GenBank/DDBJ databases">
        <authorList>
            <person name="de Groot N.N."/>
        </authorList>
    </citation>
    <scope>NUCLEOTIDE SEQUENCE [LARGE SCALE GENOMIC DNA]</scope>
    <source>
        <strain evidence="3 4">CDM_5</strain>
    </source>
</reference>
<accession>A0A1H7N3N0</accession>
<feature type="region of interest" description="Disordered" evidence="2">
    <location>
        <begin position="92"/>
        <end position="142"/>
    </location>
</feature>
<dbReference type="RefSeq" id="WP_074793218.1">
    <property type="nucleotide sequence ID" value="NZ_FOAD01000003.1"/>
</dbReference>
<dbReference type="AlphaFoldDB" id="A0A1H7N3N0"/>
<dbReference type="Proteomes" id="UP000183894">
    <property type="component" value="Unassembled WGS sequence"/>
</dbReference>
<organism evidence="3 4">
    <name type="scientific">Haloferax larsenii</name>
    <dbReference type="NCBI Taxonomy" id="302484"/>
    <lineage>
        <taxon>Archaea</taxon>
        <taxon>Methanobacteriati</taxon>
        <taxon>Methanobacteriota</taxon>
        <taxon>Stenosarchaea group</taxon>
        <taxon>Halobacteria</taxon>
        <taxon>Halobacteriales</taxon>
        <taxon>Haloferacaceae</taxon>
        <taxon>Haloferax</taxon>
    </lineage>
</organism>
<evidence type="ECO:0000256" key="1">
    <source>
        <dbReference type="SAM" id="Coils"/>
    </source>
</evidence>